<dbReference type="SUPFAM" id="SSF48208">
    <property type="entry name" value="Six-hairpin glycosidases"/>
    <property type="match status" value="1"/>
</dbReference>
<dbReference type="InterPro" id="IPR018232">
    <property type="entry name" value="Glyco_hydro_37_CS"/>
</dbReference>
<dbReference type="Pfam" id="PF01204">
    <property type="entry name" value="Trehalase"/>
    <property type="match status" value="1"/>
</dbReference>
<dbReference type="PROSITE" id="PS00927">
    <property type="entry name" value="TREHALASE_1"/>
    <property type="match status" value="1"/>
</dbReference>
<evidence type="ECO:0000256" key="3">
    <source>
        <dbReference type="SAM" id="MobiDB-lite"/>
    </source>
</evidence>
<dbReference type="EMBL" id="SZPQ01000006">
    <property type="protein sequence ID" value="TKI07248.1"/>
    <property type="molecule type" value="Genomic_DNA"/>
</dbReference>
<dbReference type="InterPro" id="IPR012341">
    <property type="entry name" value="6hp_glycosidase-like_sf"/>
</dbReference>
<name>A0ABY2SPS0_9HYPH</name>
<dbReference type="NCBIfam" id="NF009774">
    <property type="entry name" value="PRK13271.1"/>
    <property type="match status" value="1"/>
</dbReference>
<dbReference type="PANTHER" id="PTHR23403:SF8">
    <property type="entry name" value="CYTOPLASMIC TREHALASE"/>
    <property type="match status" value="1"/>
</dbReference>
<evidence type="ECO:0000313" key="5">
    <source>
        <dbReference type="Proteomes" id="UP000305202"/>
    </source>
</evidence>
<dbReference type="Gene3D" id="1.50.10.10">
    <property type="match status" value="1"/>
</dbReference>
<evidence type="ECO:0000256" key="2">
    <source>
        <dbReference type="ARBA" id="ARBA00023295"/>
    </source>
</evidence>
<feature type="region of interest" description="Disordered" evidence="3">
    <location>
        <begin position="541"/>
        <end position="560"/>
    </location>
</feature>
<dbReference type="Proteomes" id="UP000305202">
    <property type="component" value="Unassembled WGS sequence"/>
</dbReference>
<sequence>MDKSTLPVSAPGGAGLKRRKHCEPKPVSIGGLPISDELSPADRYAELFDAVQMSRVFPDSKTFVDCAPKIAPADILARYRKQSQQPGFNLGDFVKAHFTPPSVHASHYVADPNQNIIEHIDGLWQVLIRQPDEHPEQSSLLPLPEPYVVPGGRFGEIYYWDSYFTMLGLSASGRNDLLRHMANNFAYLIDHYGHIPNGNRTYYLSRSQPPVFALMVELFETEDISAAEHYLPQLRKEYRYWMDEADSLKPGEAERHVVKLPGGEILNRYWDDRDTPRDESYREDVETARSASRPAMEIYRDLRAGAASGWDYSSRWFGDPMDISTIRTTAILPVDLNSFLYKLEATIADLSARTGDHAAAKAFGEHAAARRSAMDAWLWDPDNGVFTDYDWRLSRRCALSSACAAPLFVGMARPDQAAAVAKAITDRLLYPGGIMTTLADNGQQWDKPNGWAPLQWMAVQGLIRYGENTLAETIADRWLNTVGEHYRQSSKLVEKYDISGRQGAKGGGGGEYPLQDGFGWTNGVVRKLLTQFCDHATQRACANPGDGVPPPAAGNERPNV</sequence>
<dbReference type="PRINTS" id="PR00744">
    <property type="entry name" value="GLHYDRLASE37"/>
</dbReference>
<protein>
    <submittedName>
        <fullName evidence="4">Alpha,alpha-trehalase TreF</fullName>
    </submittedName>
</protein>
<proteinExistence type="predicted"/>
<dbReference type="InterPro" id="IPR008928">
    <property type="entry name" value="6-hairpin_glycosidase_sf"/>
</dbReference>
<gene>
    <name evidence="4" type="primary">treF</name>
    <name evidence="4" type="ORF">FCN80_07440</name>
</gene>
<keyword evidence="1" id="KW-0378">Hydrolase</keyword>
<evidence type="ECO:0000313" key="4">
    <source>
        <dbReference type="EMBL" id="TKI07248.1"/>
    </source>
</evidence>
<keyword evidence="5" id="KW-1185">Reference proteome</keyword>
<dbReference type="PANTHER" id="PTHR23403">
    <property type="entry name" value="TREHALASE"/>
    <property type="match status" value="1"/>
</dbReference>
<reference evidence="4 5" key="1">
    <citation type="submission" date="2019-04" db="EMBL/GenBank/DDBJ databases">
        <authorList>
            <person name="Li M."/>
            <person name="Gao C."/>
        </authorList>
    </citation>
    <scope>NUCLEOTIDE SEQUENCE [LARGE SCALE GENOMIC DNA]</scope>
    <source>
        <strain evidence="4 5">BGMRC 2031</strain>
    </source>
</reference>
<keyword evidence="2" id="KW-0326">Glycosidase</keyword>
<evidence type="ECO:0000256" key="1">
    <source>
        <dbReference type="ARBA" id="ARBA00022801"/>
    </source>
</evidence>
<organism evidence="4 5">
    <name type="scientific">Martelella alba</name>
    <dbReference type="NCBI Taxonomy" id="2590451"/>
    <lineage>
        <taxon>Bacteria</taxon>
        <taxon>Pseudomonadati</taxon>
        <taxon>Pseudomonadota</taxon>
        <taxon>Alphaproteobacteria</taxon>
        <taxon>Hyphomicrobiales</taxon>
        <taxon>Aurantimonadaceae</taxon>
        <taxon>Martelella</taxon>
    </lineage>
</organism>
<accession>A0ABY2SPS0</accession>
<feature type="region of interest" description="Disordered" evidence="3">
    <location>
        <begin position="1"/>
        <end position="22"/>
    </location>
</feature>
<dbReference type="InterPro" id="IPR001661">
    <property type="entry name" value="Glyco_hydro_37"/>
</dbReference>
<dbReference type="NCBIfam" id="NF009773">
    <property type="entry name" value="PRK13270.1"/>
    <property type="match status" value="1"/>
</dbReference>
<dbReference type="PROSITE" id="PS00928">
    <property type="entry name" value="TREHALASE_2"/>
    <property type="match status" value="1"/>
</dbReference>
<comment type="caution">
    <text evidence="4">The sequence shown here is derived from an EMBL/GenBank/DDBJ whole genome shotgun (WGS) entry which is preliminary data.</text>
</comment>